<organism evidence="2 3">
    <name type="scientific">Glomus cerebriforme</name>
    <dbReference type="NCBI Taxonomy" id="658196"/>
    <lineage>
        <taxon>Eukaryota</taxon>
        <taxon>Fungi</taxon>
        <taxon>Fungi incertae sedis</taxon>
        <taxon>Mucoromycota</taxon>
        <taxon>Glomeromycotina</taxon>
        <taxon>Glomeromycetes</taxon>
        <taxon>Glomerales</taxon>
        <taxon>Glomeraceae</taxon>
        <taxon>Glomus</taxon>
    </lineage>
</organism>
<feature type="region of interest" description="Disordered" evidence="1">
    <location>
        <begin position="178"/>
        <end position="217"/>
    </location>
</feature>
<evidence type="ECO:0000313" key="3">
    <source>
        <dbReference type="Proteomes" id="UP000265703"/>
    </source>
</evidence>
<reference evidence="2 3" key="1">
    <citation type="submission" date="2018-06" db="EMBL/GenBank/DDBJ databases">
        <title>Comparative genomics reveals the genomic features of Rhizophagus irregularis, R. cerebriforme, R. diaphanum and Gigaspora rosea, and their symbiotic lifestyle signature.</title>
        <authorList>
            <person name="Morin E."/>
            <person name="San Clemente H."/>
            <person name="Chen E.C.H."/>
            <person name="De La Providencia I."/>
            <person name="Hainaut M."/>
            <person name="Kuo A."/>
            <person name="Kohler A."/>
            <person name="Murat C."/>
            <person name="Tang N."/>
            <person name="Roy S."/>
            <person name="Loubradou J."/>
            <person name="Henrissat B."/>
            <person name="Grigoriev I.V."/>
            <person name="Corradi N."/>
            <person name="Roux C."/>
            <person name="Martin F.M."/>
        </authorList>
    </citation>
    <scope>NUCLEOTIDE SEQUENCE [LARGE SCALE GENOMIC DNA]</scope>
    <source>
        <strain evidence="2 3">DAOM 227022</strain>
    </source>
</reference>
<protein>
    <submittedName>
        <fullName evidence="2">Uncharacterized protein</fullName>
    </submittedName>
</protein>
<dbReference type="Proteomes" id="UP000265703">
    <property type="component" value="Unassembled WGS sequence"/>
</dbReference>
<comment type="caution">
    <text evidence="2">The sequence shown here is derived from an EMBL/GenBank/DDBJ whole genome shotgun (WGS) entry which is preliminary data.</text>
</comment>
<proteinExistence type="predicted"/>
<dbReference type="AlphaFoldDB" id="A0A397T8J2"/>
<feature type="compositionally biased region" description="Polar residues" evidence="1">
    <location>
        <begin position="193"/>
        <end position="217"/>
    </location>
</feature>
<evidence type="ECO:0000313" key="2">
    <source>
        <dbReference type="EMBL" id="RIA94553.1"/>
    </source>
</evidence>
<evidence type="ECO:0000256" key="1">
    <source>
        <dbReference type="SAM" id="MobiDB-lite"/>
    </source>
</evidence>
<sequence length="217" mass="25015">MPTMPPIPPQRRRTTTNDQILRELQSINTRLTNIEKTIHFQESRFTAKNKNSILRKIHDNDLIIEPLYTNFGSLPMNFPAIQRELEGLTGVDLHNLLIAYDIKTSNGKNDDERRNKLRTFLDTFEPFQLEVFALNYLQNQEILTILTSIPKLNPCSICQRKKQTDTEQDDEELMASLELDDASENNDDERTSDTSNCFVNVQNNLENTPNENSGNDS</sequence>
<keyword evidence="3" id="KW-1185">Reference proteome</keyword>
<dbReference type="OrthoDB" id="10542701at2759"/>
<name>A0A397T8J2_9GLOM</name>
<accession>A0A397T8J2</accession>
<dbReference type="EMBL" id="QKYT01000078">
    <property type="protein sequence ID" value="RIA94553.1"/>
    <property type="molecule type" value="Genomic_DNA"/>
</dbReference>
<gene>
    <name evidence="2" type="ORF">C1645_817816</name>
</gene>
<feature type="compositionally biased region" description="Acidic residues" evidence="1">
    <location>
        <begin position="178"/>
        <end position="187"/>
    </location>
</feature>